<keyword evidence="2" id="KW-1185">Reference proteome</keyword>
<comment type="caution">
    <text evidence="1">The sequence shown here is derived from an EMBL/GenBank/DDBJ whole genome shotgun (WGS) entry which is preliminary data.</text>
</comment>
<evidence type="ECO:0000313" key="1">
    <source>
        <dbReference type="EMBL" id="KAA0185547.1"/>
    </source>
</evidence>
<dbReference type="Proteomes" id="UP000728185">
    <property type="component" value="Unassembled WGS sequence"/>
</dbReference>
<gene>
    <name evidence="1" type="ORF">FBUS_01395</name>
</gene>
<protein>
    <submittedName>
        <fullName evidence="1">Uncharacterized protein</fullName>
    </submittedName>
</protein>
<sequence length="127" mass="14707">MELAVNDMDRTAQWMRRLVCASTWEEFDRFWVPISSRAPTAMTYLVRSWVTLENLRTTYIAKGGEPSADLDEDKERETAWGEIAELVEGGYTRGVRTIGKRTTMFVYSVWQLLAHIIEPDVKRQCSI</sequence>
<organism evidence="1 2">
    <name type="scientific">Fasciolopsis buskii</name>
    <dbReference type="NCBI Taxonomy" id="27845"/>
    <lineage>
        <taxon>Eukaryota</taxon>
        <taxon>Metazoa</taxon>
        <taxon>Spiralia</taxon>
        <taxon>Lophotrochozoa</taxon>
        <taxon>Platyhelminthes</taxon>
        <taxon>Trematoda</taxon>
        <taxon>Digenea</taxon>
        <taxon>Plagiorchiida</taxon>
        <taxon>Echinostomata</taxon>
        <taxon>Echinostomatoidea</taxon>
        <taxon>Fasciolidae</taxon>
        <taxon>Fasciolopsis</taxon>
    </lineage>
</organism>
<name>A0A8E0RKA6_9TREM</name>
<dbReference type="AlphaFoldDB" id="A0A8E0RKA6"/>
<accession>A0A8E0RKA6</accession>
<reference evidence="1" key="1">
    <citation type="submission" date="2019-05" db="EMBL/GenBank/DDBJ databases">
        <title>Annotation for the trematode Fasciolopsis buski.</title>
        <authorList>
            <person name="Choi Y.-J."/>
        </authorList>
    </citation>
    <scope>NUCLEOTIDE SEQUENCE</scope>
    <source>
        <strain evidence="1">HT</strain>
        <tissue evidence="1">Whole worm</tissue>
    </source>
</reference>
<proteinExistence type="predicted"/>
<evidence type="ECO:0000313" key="2">
    <source>
        <dbReference type="Proteomes" id="UP000728185"/>
    </source>
</evidence>
<dbReference type="EMBL" id="LUCM01010391">
    <property type="protein sequence ID" value="KAA0185547.1"/>
    <property type="molecule type" value="Genomic_DNA"/>
</dbReference>